<dbReference type="PANTHER" id="PTHR48106:SF8">
    <property type="entry name" value="OS02G0805600 PROTEIN"/>
    <property type="match status" value="1"/>
</dbReference>
<dbReference type="GO" id="GO:0016651">
    <property type="term" value="F:oxidoreductase activity, acting on NAD(P)H"/>
    <property type="evidence" value="ECO:0007669"/>
    <property type="project" value="TreeGrafter"/>
</dbReference>
<protein>
    <submittedName>
        <fullName evidence="4">NAD(P)H-quinone oxidoreductase</fullName>
    </submittedName>
</protein>
<dbReference type="Gene3D" id="3.90.180.10">
    <property type="entry name" value="Medium-chain alcohol dehydrogenases, catalytic domain"/>
    <property type="match status" value="1"/>
</dbReference>
<name>A0A211ZEV6_9PROT</name>
<dbReference type="STRING" id="1122125.GCA_000423185_01351"/>
<dbReference type="NCBIfam" id="TIGR02824">
    <property type="entry name" value="quinone_pig3"/>
    <property type="match status" value="1"/>
</dbReference>
<evidence type="ECO:0000313" key="4">
    <source>
        <dbReference type="EMBL" id="OWJ63667.1"/>
    </source>
</evidence>
<keyword evidence="1" id="KW-0521">NADP</keyword>
<dbReference type="InterPro" id="IPR013154">
    <property type="entry name" value="ADH-like_N"/>
</dbReference>
<dbReference type="Pfam" id="PF00107">
    <property type="entry name" value="ADH_zinc_N"/>
    <property type="match status" value="1"/>
</dbReference>
<dbReference type="SMART" id="SM00829">
    <property type="entry name" value="PKS_ER"/>
    <property type="match status" value="1"/>
</dbReference>
<proteinExistence type="predicted"/>
<dbReference type="GO" id="GO:0070402">
    <property type="term" value="F:NADPH binding"/>
    <property type="evidence" value="ECO:0007669"/>
    <property type="project" value="TreeGrafter"/>
</dbReference>
<feature type="domain" description="Enoyl reductase (ER)" evidence="3">
    <location>
        <begin position="18"/>
        <end position="331"/>
    </location>
</feature>
<dbReference type="EMBL" id="NHON01000084">
    <property type="protein sequence ID" value="OWJ63667.1"/>
    <property type="molecule type" value="Genomic_DNA"/>
</dbReference>
<keyword evidence="2" id="KW-0560">Oxidoreductase</keyword>
<dbReference type="SUPFAM" id="SSF51735">
    <property type="entry name" value="NAD(P)-binding Rossmann-fold domains"/>
    <property type="match status" value="1"/>
</dbReference>
<dbReference type="Pfam" id="PF08240">
    <property type="entry name" value="ADH_N"/>
    <property type="match status" value="1"/>
</dbReference>
<dbReference type="InterPro" id="IPR020843">
    <property type="entry name" value="ER"/>
</dbReference>
<dbReference type="InterPro" id="IPR014189">
    <property type="entry name" value="Quinone_OxRdtase_PIG3"/>
</dbReference>
<dbReference type="SUPFAM" id="SSF50129">
    <property type="entry name" value="GroES-like"/>
    <property type="match status" value="1"/>
</dbReference>
<evidence type="ECO:0000256" key="2">
    <source>
        <dbReference type="ARBA" id="ARBA00023002"/>
    </source>
</evidence>
<dbReference type="InterPro" id="IPR011032">
    <property type="entry name" value="GroES-like_sf"/>
</dbReference>
<reference evidence="5" key="1">
    <citation type="submission" date="2017-05" db="EMBL/GenBank/DDBJ databases">
        <authorList>
            <person name="Macchi M."/>
            <person name="Festa S."/>
            <person name="Coppotelli B.M."/>
            <person name="Morelli I.S."/>
        </authorList>
    </citation>
    <scope>NUCLEOTIDE SEQUENCE [LARGE SCALE GENOMIC DNA]</scope>
    <source>
        <strain evidence="5">I</strain>
    </source>
</reference>
<dbReference type="Gene3D" id="3.40.50.720">
    <property type="entry name" value="NAD(P)-binding Rossmann-like Domain"/>
    <property type="match status" value="1"/>
</dbReference>
<dbReference type="InterPro" id="IPR013149">
    <property type="entry name" value="ADH-like_C"/>
</dbReference>
<keyword evidence="5" id="KW-1185">Reference proteome</keyword>
<dbReference type="RefSeq" id="WP_088155557.1">
    <property type="nucleotide sequence ID" value="NZ_NHON01000084.1"/>
</dbReference>
<dbReference type="CDD" id="cd05276">
    <property type="entry name" value="p53_inducible_oxidoreductase"/>
    <property type="match status" value="1"/>
</dbReference>
<dbReference type="OrthoDB" id="9780520at2"/>
<accession>A0A211ZEV6</accession>
<dbReference type="AlphaFoldDB" id="A0A211ZEV6"/>
<dbReference type="PANTHER" id="PTHR48106">
    <property type="entry name" value="QUINONE OXIDOREDUCTASE PIG3-RELATED"/>
    <property type="match status" value="1"/>
</dbReference>
<dbReference type="Proteomes" id="UP000196655">
    <property type="component" value="Unassembled WGS sequence"/>
</dbReference>
<comment type="caution">
    <text evidence="4">The sequence shown here is derived from an EMBL/GenBank/DDBJ whole genome shotgun (WGS) entry which is preliminary data.</text>
</comment>
<sequence length="333" mass="34235">MTSVLPETMTAIVIEAPGGPEVLKPATLPVPAPGAGEILVKVEAAGVNRPDVLQRRGMYNPPPGASPLPGLEVAGTVAALGPDVSGWSVGDPVCALVAGGGYAEFCVAPAPQCLPVPKGLSAAEAAGLPETFFTVWTNVVDRGRLQAGERFLVHGGSSGIGTTAIQLAKARGATVFATAGSAEKCQACLDLGADVAIDYREQDFLAVVKEKTGGRGVDLILDMVGGDYVARNIDALAVDGRQVSIAFLKGSKVEIDLQKVMAKRLTLTGSTLRPRSVAEKGAIATALKAEAWPLIEAGRIRPVIHATFPLARASEAHALMESSAHVGKIVLLA</sequence>
<evidence type="ECO:0000313" key="5">
    <source>
        <dbReference type="Proteomes" id="UP000196655"/>
    </source>
</evidence>
<organism evidence="4 5">
    <name type="scientific">Inquilinus limosus</name>
    <dbReference type="NCBI Taxonomy" id="171674"/>
    <lineage>
        <taxon>Bacteria</taxon>
        <taxon>Pseudomonadati</taxon>
        <taxon>Pseudomonadota</taxon>
        <taxon>Alphaproteobacteria</taxon>
        <taxon>Rhodospirillales</taxon>
        <taxon>Rhodospirillaceae</taxon>
        <taxon>Inquilinus</taxon>
    </lineage>
</organism>
<evidence type="ECO:0000256" key="1">
    <source>
        <dbReference type="ARBA" id="ARBA00022857"/>
    </source>
</evidence>
<dbReference type="InterPro" id="IPR036291">
    <property type="entry name" value="NAD(P)-bd_dom_sf"/>
</dbReference>
<evidence type="ECO:0000259" key="3">
    <source>
        <dbReference type="SMART" id="SM00829"/>
    </source>
</evidence>
<gene>
    <name evidence="4" type="ORF">BWR60_28955</name>
</gene>